<dbReference type="GO" id="GO:0003700">
    <property type="term" value="F:DNA-binding transcription factor activity"/>
    <property type="evidence" value="ECO:0007669"/>
    <property type="project" value="InterPro"/>
</dbReference>
<dbReference type="GO" id="GO:0006351">
    <property type="term" value="P:DNA-templated transcription"/>
    <property type="evidence" value="ECO:0007669"/>
    <property type="project" value="TreeGrafter"/>
</dbReference>
<proteinExistence type="inferred from homology"/>
<dbReference type="PANTHER" id="PTHR30537:SF21">
    <property type="entry name" value="HTH-TYPE TRANSCRIPTIONAL REGULATOR SINR-RELATED"/>
    <property type="match status" value="1"/>
</dbReference>
<comment type="caution">
    <text evidence="8">The sequence shown here is derived from an EMBL/GenBank/DDBJ whole genome shotgun (WGS) entry which is preliminary data.</text>
</comment>
<dbReference type="Gene3D" id="3.40.190.290">
    <property type="match status" value="1"/>
</dbReference>
<comment type="similarity">
    <text evidence="2">Belongs to the LysR transcriptional regulatory family.</text>
</comment>
<keyword evidence="6" id="KW-0804">Transcription</keyword>
<accession>A0A699KS90</accession>
<evidence type="ECO:0000256" key="4">
    <source>
        <dbReference type="ARBA" id="ARBA00023015"/>
    </source>
</evidence>
<dbReference type="Pfam" id="PF03466">
    <property type="entry name" value="LysR_substrate"/>
    <property type="match status" value="1"/>
</dbReference>
<dbReference type="PANTHER" id="PTHR30537">
    <property type="entry name" value="HTH-TYPE TRANSCRIPTIONAL REGULATOR"/>
    <property type="match status" value="1"/>
</dbReference>
<keyword evidence="5" id="KW-0238">DNA-binding</keyword>
<organism evidence="8">
    <name type="scientific">Tanacetum cinerariifolium</name>
    <name type="common">Dalmatian daisy</name>
    <name type="synonym">Chrysanthemum cinerariifolium</name>
    <dbReference type="NCBI Taxonomy" id="118510"/>
    <lineage>
        <taxon>Eukaryota</taxon>
        <taxon>Viridiplantae</taxon>
        <taxon>Streptophyta</taxon>
        <taxon>Embryophyta</taxon>
        <taxon>Tracheophyta</taxon>
        <taxon>Spermatophyta</taxon>
        <taxon>Magnoliopsida</taxon>
        <taxon>eudicotyledons</taxon>
        <taxon>Gunneridae</taxon>
        <taxon>Pentapetalae</taxon>
        <taxon>asterids</taxon>
        <taxon>campanulids</taxon>
        <taxon>Asterales</taxon>
        <taxon>Asteraceae</taxon>
        <taxon>Asteroideae</taxon>
        <taxon>Anthemideae</taxon>
        <taxon>Anthemidinae</taxon>
        <taxon>Tanacetum</taxon>
    </lineage>
</organism>
<protein>
    <recommendedName>
        <fullName evidence="3">Probable RuBisCO transcriptional regulator</fullName>
    </recommendedName>
</protein>
<dbReference type="EMBL" id="BKCJ010549577">
    <property type="protein sequence ID" value="GFB08877.1"/>
    <property type="molecule type" value="Genomic_DNA"/>
</dbReference>
<evidence type="ECO:0000256" key="6">
    <source>
        <dbReference type="ARBA" id="ARBA00023163"/>
    </source>
</evidence>
<evidence type="ECO:0000313" key="8">
    <source>
        <dbReference type="EMBL" id="GFB08877.1"/>
    </source>
</evidence>
<dbReference type="FunFam" id="1.10.10.10:FF:000001">
    <property type="entry name" value="LysR family transcriptional regulator"/>
    <property type="match status" value="1"/>
</dbReference>
<sequence length="308" mass="34462">MIRIDDLAIFVRVASLDSFSAVGREMNLLPSQISAAIKRLERELDIRLFARSTRSLRLTLEGQNYLPHARAVLESLHAGKACLQHSETDLRGTLQIASSSDFGRNVLLPWLIEFRQHNPGVHIRLSLSDHIADIYREPVDVAIRYGAIPDADFVSLPLAPQNCRVVAAAPSYLDSQGRPANLEALKEHQCLRYHLNGKLYDRWVFPAADGSLEHISVSGPVISDDADVIRRCAIAGEGVMYKSWLDICHDIQAGHLELLLPHQQGEPFPLHFICPHRKQFSPAIRSLYVYLKSRCAARLKEAGGAVRR</sequence>
<dbReference type="AlphaFoldDB" id="A0A699KS90"/>
<dbReference type="SUPFAM" id="SSF46785">
    <property type="entry name" value="Winged helix' DNA-binding domain"/>
    <property type="match status" value="1"/>
</dbReference>
<gene>
    <name evidence="8" type="ORF">Tci_680848</name>
</gene>
<dbReference type="CDD" id="cd08422">
    <property type="entry name" value="PBP2_CrgA_like"/>
    <property type="match status" value="1"/>
</dbReference>
<evidence type="ECO:0000256" key="5">
    <source>
        <dbReference type="ARBA" id="ARBA00023125"/>
    </source>
</evidence>
<dbReference type="InterPro" id="IPR058163">
    <property type="entry name" value="LysR-type_TF_proteobact-type"/>
</dbReference>
<feature type="domain" description="HTH lysR-type" evidence="7">
    <location>
        <begin position="2"/>
        <end position="59"/>
    </location>
</feature>
<dbReference type="Gene3D" id="1.10.10.10">
    <property type="entry name" value="Winged helix-like DNA-binding domain superfamily/Winged helix DNA-binding domain"/>
    <property type="match status" value="1"/>
</dbReference>
<keyword evidence="4" id="KW-0805">Transcription regulation</keyword>
<dbReference type="InterPro" id="IPR036390">
    <property type="entry name" value="WH_DNA-bd_sf"/>
</dbReference>
<evidence type="ECO:0000256" key="3">
    <source>
        <dbReference type="ARBA" id="ARBA00018907"/>
    </source>
</evidence>
<comment type="function">
    <text evidence="1">Trans-acting transcriptional regulator of RuBisCO genes (rbcL and rbcS) expression.</text>
</comment>
<evidence type="ECO:0000256" key="2">
    <source>
        <dbReference type="ARBA" id="ARBA00009437"/>
    </source>
</evidence>
<reference evidence="8" key="1">
    <citation type="journal article" date="2019" name="Sci. Rep.">
        <title>Draft genome of Tanacetum cinerariifolium, the natural source of mosquito coil.</title>
        <authorList>
            <person name="Yamashiro T."/>
            <person name="Shiraishi A."/>
            <person name="Satake H."/>
            <person name="Nakayama K."/>
        </authorList>
    </citation>
    <scope>NUCLEOTIDE SEQUENCE</scope>
</reference>
<dbReference type="GO" id="GO:0043565">
    <property type="term" value="F:sequence-specific DNA binding"/>
    <property type="evidence" value="ECO:0007669"/>
    <property type="project" value="TreeGrafter"/>
</dbReference>
<dbReference type="InterPro" id="IPR036388">
    <property type="entry name" value="WH-like_DNA-bd_sf"/>
</dbReference>
<dbReference type="InterPro" id="IPR000847">
    <property type="entry name" value="LysR_HTH_N"/>
</dbReference>
<name>A0A699KS90_TANCI</name>
<dbReference type="Pfam" id="PF00126">
    <property type="entry name" value="HTH_1"/>
    <property type="match status" value="1"/>
</dbReference>
<dbReference type="SUPFAM" id="SSF53850">
    <property type="entry name" value="Periplasmic binding protein-like II"/>
    <property type="match status" value="1"/>
</dbReference>
<evidence type="ECO:0000259" key="7">
    <source>
        <dbReference type="PROSITE" id="PS50931"/>
    </source>
</evidence>
<dbReference type="InterPro" id="IPR005119">
    <property type="entry name" value="LysR_subst-bd"/>
</dbReference>
<dbReference type="PROSITE" id="PS50931">
    <property type="entry name" value="HTH_LYSR"/>
    <property type="match status" value="1"/>
</dbReference>
<evidence type="ECO:0000256" key="1">
    <source>
        <dbReference type="ARBA" id="ARBA00003782"/>
    </source>
</evidence>